<dbReference type="AlphaFoldDB" id="A0A239F674"/>
<protein>
    <recommendedName>
        <fullName evidence="3">DUF2000 domain-containing protein</fullName>
    </recommendedName>
</protein>
<reference evidence="1 2" key="1">
    <citation type="submission" date="2017-06" db="EMBL/GenBank/DDBJ databases">
        <authorList>
            <person name="Kim H.J."/>
            <person name="Triplett B.A."/>
        </authorList>
    </citation>
    <scope>NUCLEOTIDE SEQUENCE [LARGE SCALE GENOMIC DNA]</scope>
    <source>
        <strain evidence="1 2">SCA</strain>
    </source>
</reference>
<dbReference type="InterPro" id="IPR018988">
    <property type="entry name" value="DUF2000"/>
</dbReference>
<name>A0A239F674_9FIRM</name>
<dbReference type="RefSeq" id="WP_089283349.1">
    <property type="nucleotide sequence ID" value="NZ_FZOJ01000012.1"/>
</dbReference>
<dbReference type="Gene3D" id="3.40.1490.10">
    <property type="entry name" value="Bit1"/>
    <property type="match status" value="1"/>
</dbReference>
<keyword evidence="2" id="KW-1185">Reference proteome</keyword>
<evidence type="ECO:0000313" key="2">
    <source>
        <dbReference type="Proteomes" id="UP000198304"/>
    </source>
</evidence>
<dbReference type="SUPFAM" id="SSF102462">
    <property type="entry name" value="Peptidyl-tRNA hydrolase II"/>
    <property type="match status" value="1"/>
</dbReference>
<dbReference type="Proteomes" id="UP000198304">
    <property type="component" value="Unassembled WGS sequence"/>
</dbReference>
<dbReference type="Pfam" id="PF09391">
    <property type="entry name" value="DUF2000"/>
    <property type="match status" value="1"/>
</dbReference>
<proteinExistence type="predicted"/>
<dbReference type="InterPro" id="IPR017021">
    <property type="entry name" value="UCP033763"/>
</dbReference>
<gene>
    <name evidence="1" type="ORF">SAMN05446037_101230</name>
</gene>
<accession>A0A239F674</accession>
<dbReference type="EMBL" id="FZOJ01000012">
    <property type="protein sequence ID" value="SNS52386.1"/>
    <property type="molecule type" value="Genomic_DNA"/>
</dbReference>
<dbReference type="InterPro" id="IPR023476">
    <property type="entry name" value="Pep_tRNA_hydro_II_dom_sf"/>
</dbReference>
<evidence type="ECO:0008006" key="3">
    <source>
        <dbReference type="Google" id="ProtNLM"/>
    </source>
</evidence>
<evidence type="ECO:0000313" key="1">
    <source>
        <dbReference type="EMBL" id="SNS52386.1"/>
    </source>
</evidence>
<sequence>MKCVMIVDGNLPIGMIANTTAALGVSLASEIKGLAGKKVIDKHSRVHEGITNIPIPVLTLSKEKIKEKYDVLLENNDPDIKAIGFSDVAQKSLDYDDYEIKLSSTNEDQINYLGVCLYGPKKKINKLTGSLTMLR</sequence>
<dbReference type="PIRSF" id="PIRSF033736">
    <property type="entry name" value="UCP033763"/>
    <property type="match status" value="1"/>
</dbReference>
<organism evidence="1 2">
    <name type="scientific">Anaerovirgula multivorans</name>
    <dbReference type="NCBI Taxonomy" id="312168"/>
    <lineage>
        <taxon>Bacteria</taxon>
        <taxon>Bacillati</taxon>
        <taxon>Bacillota</taxon>
        <taxon>Clostridia</taxon>
        <taxon>Peptostreptococcales</taxon>
        <taxon>Natronincolaceae</taxon>
        <taxon>Anaerovirgula</taxon>
    </lineage>
</organism>
<dbReference type="OrthoDB" id="1045582at2"/>